<dbReference type="GO" id="GO:0005634">
    <property type="term" value="C:nucleus"/>
    <property type="evidence" value="ECO:0007669"/>
    <property type="project" value="UniProtKB-SubCell"/>
</dbReference>
<evidence type="ECO:0000256" key="1">
    <source>
        <dbReference type="ARBA" id="ARBA00004123"/>
    </source>
</evidence>
<dbReference type="SUPFAM" id="SSF56112">
    <property type="entry name" value="Protein kinase-like (PK-like)"/>
    <property type="match status" value="1"/>
</dbReference>
<keyword evidence="13" id="KW-0206">Cytoskeleton</keyword>
<sequence length="700" mass="79725">IFSQRSPRSVAFVSPLRRMSPTRCNIHNGMAGKTRFSMRSHFPLENDVLRNELVRNCMRTRLSTRRNLNENKVQEECAPLKSSTARNEVTRMDKVPLKEVPERIVDKERGITYIRGKFLGKGGFARCYELTNAATNEVFAGKIVSKTLLIKPYQREKMTQEVHIHRNLSHPHVVQLYNFFEDHDNVYITLELCARRSLMELHKRRRSVTEPEARYFTHQVCLAVDYLHDKKSIHRDLKLGNLFLNGDLQVKIGDFGLATTVDMEGERKKTLCGTPNYIAPEVLDKKGHSFEVDIWAIGCILYTLLFGRPPFETKSFEETYSRIKMNQYRVPSSAGQTVSHLIQNLLAADPAKRPTVKQVLAHDFFRSGYMPTRLPISCLTMAPKFNRHSEVGLPATADKRGVPAGVLSPKQLVKQDLMTGHARALNAVPENKALDGERIDKGFGAVKVPDDGYLSELYEQISSLCNARVADRELRVEDEAPEAMPIFWISKWVDYSDKYGIGYQLCDNSVGVLFNDSSKLVLDEAGNELTYIEKNETENYYGIDSYPETLAKKVTLLKYFRAYMNEHLIKAGAHVVKKDGDDLARLPVLRYWFRTRSAIVLHLSNGTLQINFFEDHTKTIVCPLMGAITYIDEHRNFRVYKLSHLESHGCTKALMGRLRYVKTMIERMMSNSNGRPGSLSTARSASNAGGSQNTRPQFRV</sequence>
<protein>
    <recommendedName>
        <fullName evidence="20">Serine/threonine-protein kinase PLK</fullName>
        <ecNumber evidence="20">2.7.11.21</ecNumber>
    </recommendedName>
    <alternativeName>
        <fullName evidence="20">Polo-like kinase</fullName>
    </alternativeName>
</protein>
<dbReference type="PANTHER" id="PTHR24345:SF93">
    <property type="entry name" value="SERINE_THREONINE-PROTEIN KINASE PLK1"/>
    <property type="match status" value="1"/>
</dbReference>
<dbReference type="PROSITE" id="PS50011">
    <property type="entry name" value="PROTEIN_KINASE_DOM"/>
    <property type="match status" value="1"/>
</dbReference>
<dbReference type="FunFam" id="3.30.1120.30:FF:000001">
    <property type="entry name" value="Serine/threonine-protein kinase PLK"/>
    <property type="match status" value="1"/>
</dbReference>
<dbReference type="FunFam" id="3.30.200.20:FF:000091">
    <property type="entry name" value="Serine/threonine-protein kinase PLK"/>
    <property type="match status" value="1"/>
</dbReference>
<dbReference type="PROSITE" id="PS50078">
    <property type="entry name" value="POLO_BOX"/>
    <property type="match status" value="2"/>
</dbReference>
<evidence type="ECO:0000259" key="23">
    <source>
        <dbReference type="PROSITE" id="PS50078"/>
    </source>
</evidence>
<keyword evidence="7 20" id="KW-0808">Transferase</keyword>
<dbReference type="EC" id="2.7.11.21" evidence="20"/>
<feature type="domain" description="POLO box" evidence="23">
    <location>
        <begin position="588"/>
        <end position="670"/>
    </location>
</feature>
<dbReference type="GO" id="GO:0005737">
    <property type="term" value="C:cytoplasm"/>
    <property type="evidence" value="ECO:0007669"/>
    <property type="project" value="TreeGrafter"/>
</dbReference>
<organism evidence="24 25">
    <name type="scientific">Haemonchus contortus</name>
    <name type="common">Barber pole worm</name>
    <dbReference type="NCBI Taxonomy" id="6289"/>
    <lineage>
        <taxon>Eukaryota</taxon>
        <taxon>Metazoa</taxon>
        <taxon>Ecdysozoa</taxon>
        <taxon>Nematoda</taxon>
        <taxon>Chromadorea</taxon>
        <taxon>Rhabditida</taxon>
        <taxon>Rhabditina</taxon>
        <taxon>Rhabditomorpha</taxon>
        <taxon>Strongyloidea</taxon>
        <taxon>Trichostrongylidae</taxon>
        <taxon>Haemonchus</taxon>
    </lineage>
</organism>
<evidence type="ECO:0000256" key="15">
    <source>
        <dbReference type="ARBA" id="ARBA00023254"/>
    </source>
</evidence>
<dbReference type="InterPro" id="IPR036947">
    <property type="entry name" value="POLO_box_dom_sf"/>
</dbReference>
<dbReference type="CDD" id="cd14099">
    <property type="entry name" value="STKc_PLK"/>
    <property type="match status" value="1"/>
</dbReference>
<keyword evidence="6 20" id="KW-0723">Serine/threonine-protein kinase</keyword>
<dbReference type="InterPro" id="IPR000719">
    <property type="entry name" value="Prot_kinase_dom"/>
</dbReference>
<dbReference type="CDD" id="cd13118">
    <property type="entry name" value="POLO_box_1"/>
    <property type="match status" value="1"/>
</dbReference>
<proteinExistence type="inferred from homology"/>
<evidence type="ECO:0000256" key="13">
    <source>
        <dbReference type="ARBA" id="ARBA00023212"/>
    </source>
</evidence>
<feature type="region of interest" description="Disordered" evidence="21">
    <location>
        <begin position="671"/>
        <end position="700"/>
    </location>
</feature>
<keyword evidence="12 19" id="KW-0067">ATP-binding</keyword>
<evidence type="ECO:0000256" key="12">
    <source>
        <dbReference type="ARBA" id="ARBA00022840"/>
    </source>
</evidence>
<dbReference type="PANTHER" id="PTHR24345">
    <property type="entry name" value="SERINE/THREONINE-PROTEIN KINASE PLK"/>
    <property type="match status" value="1"/>
</dbReference>
<dbReference type="GO" id="GO:0005813">
    <property type="term" value="C:centrosome"/>
    <property type="evidence" value="ECO:0007669"/>
    <property type="project" value="UniProtKB-SubCell"/>
</dbReference>
<evidence type="ECO:0000256" key="11">
    <source>
        <dbReference type="ARBA" id="ARBA00022838"/>
    </source>
</evidence>
<evidence type="ECO:0000256" key="10">
    <source>
        <dbReference type="ARBA" id="ARBA00022777"/>
    </source>
</evidence>
<keyword evidence="10 20" id="KW-0418">Kinase</keyword>
<name>A0A7I4YL27_HAECO</name>
<dbReference type="GO" id="GO:0051726">
    <property type="term" value="P:regulation of cell cycle"/>
    <property type="evidence" value="ECO:0007669"/>
    <property type="project" value="UniProtKB-ARBA"/>
</dbReference>
<dbReference type="OrthoDB" id="408964at2759"/>
<evidence type="ECO:0000256" key="17">
    <source>
        <dbReference type="ARBA" id="ARBA00047802"/>
    </source>
</evidence>
<dbReference type="CDD" id="cd13117">
    <property type="entry name" value="POLO_box_2"/>
    <property type="match status" value="1"/>
</dbReference>
<keyword evidence="9 19" id="KW-0547">Nucleotide-binding</keyword>
<evidence type="ECO:0000256" key="21">
    <source>
        <dbReference type="SAM" id="MobiDB-lite"/>
    </source>
</evidence>
<dbReference type="FunFam" id="1.10.510.10:FF:000727">
    <property type="entry name" value="Serine/threonine-protein kinase PLK"/>
    <property type="match status" value="1"/>
</dbReference>
<dbReference type="GO" id="GO:0000776">
    <property type="term" value="C:kinetochore"/>
    <property type="evidence" value="ECO:0007669"/>
    <property type="project" value="UniProtKB-KW"/>
</dbReference>
<dbReference type="InterPro" id="IPR017441">
    <property type="entry name" value="Protein_kinase_ATP_BS"/>
</dbReference>
<comment type="catalytic activity">
    <reaction evidence="18">
        <text>L-seryl-[protein] + ATP = O-phospho-L-seryl-[protein] + ADP + H(+)</text>
        <dbReference type="Rhea" id="RHEA:17989"/>
        <dbReference type="Rhea" id="RHEA-COMP:9863"/>
        <dbReference type="Rhea" id="RHEA-COMP:11604"/>
        <dbReference type="ChEBI" id="CHEBI:15378"/>
        <dbReference type="ChEBI" id="CHEBI:29999"/>
        <dbReference type="ChEBI" id="CHEBI:30616"/>
        <dbReference type="ChEBI" id="CHEBI:83421"/>
        <dbReference type="ChEBI" id="CHEBI:456216"/>
        <dbReference type="EC" id="2.7.11.21"/>
    </reaction>
</comment>
<dbReference type="SUPFAM" id="SSF82615">
    <property type="entry name" value="Polo-box domain"/>
    <property type="match status" value="2"/>
</dbReference>
<dbReference type="GO" id="GO:0051321">
    <property type="term" value="P:meiotic cell cycle"/>
    <property type="evidence" value="ECO:0007669"/>
    <property type="project" value="UniProtKB-KW"/>
</dbReference>
<evidence type="ECO:0000256" key="14">
    <source>
        <dbReference type="ARBA" id="ARBA00023242"/>
    </source>
</evidence>
<evidence type="ECO:0000313" key="24">
    <source>
        <dbReference type="Proteomes" id="UP000025227"/>
    </source>
</evidence>
<comment type="catalytic activity">
    <reaction evidence="17 20">
        <text>L-threonyl-[protein] + ATP = O-phospho-L-threonyl-[protein] + ADP + H(+)</text>
        <dbReference type="Rhea" id="RHEA:46608"/>
        <dbReference type="Rhea" id="RHEA-COMP:11060"/>
        <dbReference type="Rhea" id="RHEA-COMP:11605"/>
        <dbReference type="ChEBI" id="CHEBI:15378"/>
        <dbReference type="ChEBI" id="CHEBI:30013"/>
        <dbReference type="ChEBI" id="CHEBI:30616"/>
        <dbReference type="ChEBI" id="CHEBI:61977"/>
        <dbReference type="ChEBI" id="CHEBI:456216"/>
        <dbReference type="EC" id="2.7.11.21"/>
    </reaction>
</comment>
<keyword evidence="5" id="KW-0963">Cytoplasm</keyword>
<evidence type="ECO:0000256" key="16">
    <source>
        <dbReference type="ARBA" id="ARBA00023328"/>
    </source>
</evidence>
<dbReference type="Gene3D" id="3.30.1120.30">
    <property type="entry name" value="POLO box domain"/>
    <property type="match status" value="2"/>
</dbReference>
<feature type="domain" description="POLO box" evidence="23">
    <location>
        <begin position="488"/>
        <end position="566"/>
    </location>
</feature>
<dbReference type="Pfam" id="PF00069">
    <property type="entry name" value="Pkinase"/>
    <property type="match status" value="1"/>
</dbReference>
<reference evidence="25" key="1">
    <citation type="submission" date="2020-12" db="UniProtKB">
        <authorList>
            <consortium name="WormBaseParasite"/>
        </authorList>
    </citation>
    <scope>IDENTIFICATION</scope>
    <source>
        <strain evidence="25">MHco3</strain>
    </source>
</reference>
<dbReference type="InterPro" id="IPR033695">
    <property type="entry name" value="POLO_box_2"/>
</dbReference>
<evidence type="ECO:0000256" key="3">
    <source>
        <dbReference type="ARBA" id="ARBA00004629"/>
    </source>
</evidence>
<dbReference type="WBParaSite" id="HCON_00112860-00001">
    <property type="protein sequence ID" value="HCON_00112860-00001"/>
    <property type="gene ID" value="HCON_00112860"/>
</dbReference>
<dbReference type="Gene3D" id="1.10.510.10">
    <property type="entry name" value="Transferase(Phosphotransferase) domain 1"/>
    <property type="match status" value="1"/>
</dbReference>
<comment type="similarity">
    <text evidence="20">Belongs to the protein kinase superfamily. Ser/Thr protein kinase family. CDC5/Polo subfamily.</text>
</comment>
<dbReference type="Gene3D" id="3.30.200.20">
    <property type="entry name" value="Phosphorylase Kinase, domain 1"/>
    <property type="match status" value="1"/>
</dbReference>
<dbReference type="OMA" id="IQIHKSM"/>
<dbReference type="GO" id="GO:0000922">
    <property type="term" value="C:spindle pole"/>
    <property type="evidence" value="ECO:0007669"/>
    <property type="project" value="TreeGrafter"/>
</dbReference>
<evidence type="ECO:0000313" key="25">
    <source>
        <dbReference type="WBParaSite" id="HCON_00112860-00001"/>
    </source>
</evidence>
<feature type="domain" description="Protein kinase" evidence="22">
    <location>
        <begin position="113"/>
        <end position="365"/>
    </location>
</feature>
<dbReference type="PROSITE" id="PS00107">
    <property type="entry name" value="PROTEIN_KINASE_ATP"/>
    <property type="match status" value="1"/>
</dbReference>
<dbReference type="Pfam" id="PF00659">
    <property type="entry name" value="POLO_box"/>
    <property type="match status" value="2"/>
</dbReference>
<dbReference type="Proteomes" id="UP000025227">
    <property type="component" value="Unplaced"/>
</dbReference>
<evidence type="ECO:0000256" key="7">
    <source>
        <dbReference type="ARBA" id="ARBA00022679"/>
    </source>
</evidence>
<keyword evidence="16" id="KW-0137">Centromere</keyword>
<dbReference type="InterPro" id="IPR011009">
    <property type="entry name" value="Kinase-like_dom_sf"/>
</dbReference>
<keyword evidence="11" id="KW-0995">Kinetochore</keyword>
<comment type="subcellular location">
    <subcellularLocation>
        <location evidence="3">Chromosome</location>
        <location evidence="3">Centromere</location>
        <location evidence="3">Kinetochore</location>
    </subcellularLocation>
    <subcellularLocation>
        <location evidence="2">Cytoplasm</location>
        <location evidence="2">Cytoskeleton</location>
        <location evidence="2">Microtubule organizing center</location>
        <location evidence="2">Centrosome</location>
    </subcellularLocation>
    <subcellularLocation>
        <location evidence="1">Nucleus</location>
    </subcellularLocation>
</comment>
<evidence type="ECO:0000256" key="18">
    <source>
        <dbReference type="ARBA" id="ARBA00048347"/>
    </source>
</evidence>
<feature type="binding site" evidence="19">
    <location>
        <position position="142"/>
    </location>
    <ligand>
        <name>ATP</name>
        <dbReference type="ChEBI" id="CHEBI:30616"/>
    </ligand>
</feature>
<dbReference type="InterPro" id="IPR000959">
    <property type="entry name" value="POLO_box_dom"/>
</dbReference>
<evidence type="ECO:0000256" key="6">
    <source>
        <dbReference type="ARBA" id="ARBA00022527"/>
    </source>
</evidence>
<evidence type="ECO:0000256" key="4">
    <source>
        <dbReference type="ARBA" id="ARBA00022454"/>
    </source>
</evidence>
<dbReference type="SMART" id="SM00220">
    <property type="entry name" value="S_TKc"/>
    <property type="match status" value="1"/>
</dbReference>
<keyword evidence="4" id="KW-0158">Chromosome</keyword>
<keyword evidence="8" id="KW-0677">Repeat</keyword>
<dbReference type="InterPro" id="IPR033701">
    <property type="entry name" value="POLO_box_1"/>
</dbReference>
<accession>A0A7I4YL27</accession>
<evidence type="ECO:0000256" key="19">
    <source>
        <dbReference type="PROSITE-ProRule" id="PRU10141"/>
    </source>
</evidence>
<dbReference type="AlphaFoldDB" id="A0A7I4YL27"/>
<evidence type="ECO:0000256" key="8">
    <source>
        <dbReference type="ARBA" id="ARBA00022737"/>
    </source>
</evidence>
<evidence type="ECO:0000259" key="22">
    <source>
        <dbReference type="PROSITE" id="PS50011"/>
    </source>
</evidence>
<dbReference type="GO" id="GO:0005524">
    <property type="term" value="F:ATP binding"/>
    <property type="evidence" value="ECO:0007669"/>
    <property type="project" value="UniProtKB-UniRule"/>
</dbReference>
<dbReference type="GO" id="GO:0004674">
    <property type="term" value="F:protein serine/threonine kinase activity"/>
    <property type="evidence" value="ECO:0007669"/>
    <property type="project" value="UniProtKB-KW"/>
</dbReference>
<keyword evidence="14" id="KW-0539">Nucleus</keyword>
<dbReference type="GO" id="GO:0007052">
    <property type="term" value="P:mitotic spindle organization"/>
    <property type="evidence" value="ECO:0007669"/>
    <property type="project" value="TreeGrafter"/>
</dbReference>
<evidence type="ECO:0000256" key="2">
    <source>
        <dbReference type="ARBA" id="ARBA00004300"/>
    </source>
</evidence>
<evidence type="ECO:0000256" key="20">
    <source>
        <dbReference type="RuleBase" id="RU361162"/>
    </source>
</evidence>
<evidence type="ECO:0000256" key="9">
    <source>
        <dbReference type="ARBA" id="ARBA00022741"/>
    </source>
</evidence>
<dbReference type="FunFam" id="3.30.1120.30:FF:000003">
    <property type="entry name" value="Serine/threonine-protein kinase PLK"/>
    <property type="match status" value="1"/>
</dbReference>
<keyword evidence="15" id="KW-0469">Meiosis</keyword>
<evidence type="ECO:0000256" key="5">
    <source>
        <dbReference type="ARBA" id="ARBA00022490"/>
    </source>
</evidence>
<keyword evidence="24" id="KW-1185">Reference proteome</keyword>